<dbReference type="Pfam" id="PF03958">
    <property type="entry name" value="Secretin_N"/>
    <property type="match status" value="2"/>
</dbReference>
<feature type="chain" id="PRO_5014354478" description="Secretin/TonB short N-terminal domain-containing protein" evidence="9">
    <location>
        <begin position="25"/>
        <end position="666"/>
    </location>
</feature>
<dbReference type="GO" id="GO:0009306">
    <property type="term" value="P:protein secretion"/>
    <property type="evidence" value="ECO:0007669"/>
    <property type="project" value="InterPro"/>
</dbReference>
<dbReference type="InterPro" id="IPR038591">
    <property type="entry name" value="NolW-like_sf"/>
</dbReference>
<sequence>MLNIKIKKISVLFAVLFLFSQFNAFCQDVDQSAAVTSENITLDIKGMDILDVLKILSMKSGLNIVAGKNVIGRVTIFLKDVNVWDALQIVLVANNLAYEKQGNIINVMTDRDYELIYGEKFYDKKRVYIAKLQYAKAADVSKVLMQAKTNVGKVIADEGSNTIVLMDVPASILQMKRMIDEMDEPTRTMIFSLQYAKAEDIEKNVSELVTKNLGYIKIDARTNKIAVTDVPQQLEKIEKLINAFDQKDAQVMIEAKILEVTLSDNFKMGIDWDVIADKYFRLTQNLKLGLTSGGTVKIGTIAGGGSPTDEGDYSSLIDALREVGDVNTLSAPKIMALNNQESKILVGTRQPYSTQSVVSSQQTTTTAESVTFVDLGVKLYVTPTINENGFITMKIKPEVSTKSGDYTTSDNNTIPIISTTEAETTIMVKDGATVVIAGLIKDTVDKSSKKVPFLGSIPVLGHLFSNISNEKRKEEIVVLLTPHIVTGESMFSETEKWRRHEALVDKIKDSVEIEDLKIKQARQKEELARQKSNLAEQKKELVGKKKQEKVEKKEPVVEVKKEEEPAVVSLIQKSNYSSYFLGIKNKIHDTAIKNFYDPDLRGECIIRFILDSKGNLFDEPVIVSEDSKLAGDVVLQSVKLASPFGDFPEEFGADKEEFTVAVSFQQ</sequence>
<dbReference type="InterPro" id="IPR001775">
    <property type="entry name" value="GspD/PilQ"/>
</dbReference>
<keyword evidence="2 7" id="KW-0813">Transport</keyword>
<dbReference type="Pfam" id="PF00263">
    <property type="entry name" value="Secretin"/>
    <property type="match status" value="1"/>
</dbReference>
<evidence type="ECO:0000313" key="11">
    <source>
        <dbReference type="EMBL" id="PIW66395.1"/>
    </source>
</evidence>
<evidence type="ECO:0000256" key="7">
    <source>
        <dbReference type="RuleBase" id="RU004004"/>
    </source>
</evidence>
<keyword evidence="8" id="KW-0175">Coiled coil</keyword>
<dbReference type="GO" id="GO:0009279">
    <property type="term" value="C:cell outer membrane"/>
    <property type="evidence" value="ECO:0007669"/>
    <property type="project" value="UniProtKB-SubCell"/>
</dbReference>
<dbReference type="SUPFAM" id="SSF74653">
    <property type="entry name" value="TolA/TonB C-terminal domain"/>
    <property type="match status" value="1"/>
</dbReference>
<feature type="coiled-coil region" evidence="8">
    <location>
        <begin position="513"/>
        <end position="547"/>
    </location>
</feature>
<dbReference type="PRINTS" id="PR00811">
    <property type="entry name" value="BCTERIALGSPD"/>
</dbReference>
<dbReference type="SMART" id="SM00965">
    <property type="entry name" value="STN"/>
    <property type="match status" value="1"/>
</dbReference>
<evidence type="ECO:0000256" key="1">
    <source>
        <dbReference type="ARBA" id="ARBA00004370"/>
    </source>
</evidence>
<evidence type="ECO:0000256" key="5">
    <source>
        <dbReference type="ARBA" id="ARBA00023237"/>
    </source>
</evidence>
<protein>
    <recommendedName>
        <fullName evidence="10">Secretin/TonB short N-terminal domain-containing protein</fullName>
    </recommendedName>
</protein>
<evidence type="ECO:0000256" key="9">
    <source>
        <dbReference type="SAM" id="SignalP"/>
    </source>
</evidence>
<evidence type="ECO:0000256" key="2">
    <source>
        <dbReference type="ARBA" id="ARBA00022448"/>
    </source>
</evidence>
<comment type="caution">
    <text evidence="11">The sequence shown here is derived from an EMBL/GenBank/DDBJ whole genome shotgun (WGS) entry which is preliminary data.</text>
</comment>
<feature type="signal peptide" evidence="9">
    <location>
        <begin position="1"/>
        <end position="24"/>
    </location>
</feature>
<feature type="domain" description="Secretin/TonB short N-terminal" evidence="10">
    <location>
        <begin position="62"/>
        <end position="110"/>
    </location>
</feature>
<gene>
    <name evidence="11" type="ORF">COW11_03560</name>
</gene>
<name>A0A2J0LEV1_9BACT</name>
<accession>A0A2J0LEV1</accession>
<evidence type="ECO:0000256" key="4">
    <source>
        <dbReference type="ARBA" id="ARBA00023136"/>
    </source>
</evidence>
<evidence type="ECO:0000256" key="6">
    <source>
        <dbReference type="RuleBase" id="RU004003"/>
    </source>
</evidence>
<evidence type="ECO:0000259" key="10">
    <source>
        <dbReference type="SMART" id="SM00965"/>
    </source>
</evidence>
<dbReference type="InterPro" id="IPR011662">
    <property type="entry name" value="Secretin/TonB_short_N"/>
</dbReference>
<comment type="similarity">
    <text evidence="6">Belongs to the bacterial secretin family.</text>
</comment>
<organism evidence="11 12">
    <name type="scientific">Candidatus Taenaricola geysiri</name>
    <dbReference type="NCBI Taxonomy" id="1974752"/>
    <lineage>
        <taxon>Bacteria</taxon>
        <taxon>Pseudomonadati</taxon>
        <taxon>Candidatus Omnitrophota</taxon>
        <taxon>Candidatus Taenaricola</taxon>
    </lineage>
</organism>
<proteinExistence type="inferred from homology"/>
<keyword evidence="4" id="KW-0472">Membrane</keyword>
<dbReference type="InterPro" id="IPR004846">
    <property type="entry name" value="T2SS/T3SS_dom"/>
</dbReference>
<dbReference type="EMBL" id="PFGP01000083">
    <property type="protein sequence ID" value="PIW66395.1"/>
    <property type="molecule type" value="Genomic_DNA"/>
</dbReference>
<keyword evidence="5" id="KW-0998">Cell outer membrane</keyword>
<keyword evidence="3 9" id="KW-0732">Signal</keyword>
<evidence type="ECO:0000256" key="8">
    <source>
        <dbReference type="SAM" id="Coils"/>
    </source>
</evidence>
<evidence type="ECO:0000256" key="3">
    <source>
        <dbReference type="ARBA" id="ARBA00022729"/>
    </source>
</evidence>
<dbReference type="Gene3D" id="3.30.1370.120">
    <property type="match status" value="2"/>
</dbReference>
<dbReference type="GO" id="GO:0015627">
    <property type="term" value="C:type II protein secretion system complex"/>
    <property type="evidence" value="ECO:0007669"/>
    <property type="project" value="TreeGrafter"/>
</dbReference>
<evidence type="ECO:0000313" key="12">
    <source>
        <dbReference type="Proteomes" id="UP000231267"/>
    </source>
</evidence>
<dbReference type="AlphaFoldDB" id="A0A2J0LEV1"/>
<dbReference type="InterPro" id="IPR005644">
    <property type="entry name" value="NolW-like"/>
</dbReference>
<dbReference type="InterPro" id="IPR050810">
    <property type="entry name" value="Bact_Secretion_Sys_Channel"/>
</dbReference>
<dbReference type="Proteomes" id="UP000231267">
    <property type="component" value="Unassembled WGS sequence"/>
</dbReference>
<reference evidence="11 12" key="1">
    <citation type="submission" date="2017-09" db="EMBL/GenBank/DDBJ databases">
        <title>Depth-based differentiation of microbial function through sediment-hosted aquifers and enrichment of novel symbionts in the deep terrestrial subsurface.</title>
        <authorList>
            <person name="Probst A.J."/>
            <person name="Ladd B."/>
            <person name="Jarett J.K."/>
            <person name="Geller-Mcgrath D.E."/>
            <person name="Sieber C.M."/>
            <person name="Emerson J.B."/>
            <person name="Anantharaman K."/>
            <person name="Thomas B.C."/>
            <person name="Malmstrom R."/>
            <person name="Stieglmeier M."/>
            <person name="Klingl A."/>
            <person name="Woyke T."/>
            <person name="Ryan C.M."/>
            <person name="Banfield J.F."/>
        </authorList>
    </citation>
    <scope>NUCLEOTIDE SEQUENCE [LARGE SCALE GENOMIC DNA]</scope>
    <source>
        <strain evidence="11">CG12_big_fil_rev_8_21_14_0_65_43_15</strain>
    </source>
</reference>
<dbReference type="Gene3D" id="3.30.1370.130">
    <property type="match status" value="1"/>
</dbReference>
<dbReference type="PANTHER" id="PTHR30332">
    <property type="entry name" value="PROBABLE GENERAL SECRETION PATHWAY PROTEIN D"/>
    <property type="match status" value="1"/>
</dbReference>
<comment type="subcellular location">
    <subcellularLocation>
        <location evidence="7">Cell outer membrane</location>
    </subcellularLocation>
    <subcellularLocation>
        <location evidence="1">Membrane</location>
    </subcellularLocation>
</comment>
<dbReference type="PANTHER" id="PTHR30332:SF24">
    <property type="entry name" value="SECRETIN GSPD-RELATED"/>
    <property type="match status" value="1"/>
</dbReference>